<dbReference type="Proteomes" id="UP000198857">
    <property type="component" value="Unassembled WGS sequence"/>
</dbReference>
<dbReference type="InterPro" id="IPR006089">
    <property type="entry name" value="Acyl-CoA_DH_CS"/>
</dbReference>
<dbReference type="Pfam" id="PF02770">
    <property type="entry name" value="Acyl-CoA_dh_M"/>
    <property type="match status" value="1"/>
</dbReference>
<organism evidence="9 10">
    <name type="scientific">Geodermatophilus dictyosporus</name>
    <dbReference type="NCBI Taxonomy" id="1523247"/>
    <lineage>
        <taxon>Bacteria</taxon>
        <taxon>Bacillati</taxon>
        <taxon>Actinomycetota</taxon>
        <taxon>Actinomycetes</taxon>
        <taxon>Geodermatophilales</taxon>
        <taxon>Geodermatophilaceae</taxon>
        <taxon>Geodermatophilus</taxon>
    </lineage>
</organism>
<dbReference type="Gene3D" id="1.20.140.10">
    <property type="entry name" value="Butyryl-CoA Dehydrogenase, subunit A, domain 3"/>
    <property type="match status" value="1"/>
</dbReference>
<dbReference type="GO" id="GO:0050660">
    <property type="term" value="F:flavin adenine dinucleotide binding"/>
    <property type="evidence" value="ECO:0007669"/>
    <property type="project" value="InterPro"/>
</dbReference>
<feature type="domain" description="Acyl-CoA dehydrogenase/oxidase N-terminal" evidence="8">
    <location>
        <begin position="17"/>
        <end position="128"/>
    </location>
</feature>
<dbReference type="RefSeq" id="WP_091114383.1">
    <property type="nucleotide sequence ID" value="NZ_FOWQ01000008.1"/>
</dbReference>
<dbReference type="SUPFAM" id="SSF47203">
    <property type="entry name" value="Acyl-CoA dehydrogenase C-terminal domain-like"/>
    <property type="match status" value="1"/>
</dbReference>
<evidence type="ECO:0000313" key="9">
    <source>
        <dbReference type="EMBL" id="SFP79902.1"/>
    </source>
</evidence>
<dbReference type="Pfam" id="PF00441">
    <property type="entry name" value="Acyl-CoA_dh_1"/>
    <property type="match status" value="1"/>
</dbReference>
<keyword evidence="5" id="KW-0560">Oxidoreductase</keyword>
<dbReference type="Gene3D" id="2.40.110.10">
    <property type="entry name" value="Butyryl-CoA Dehydrogenase, subunit A, domain 2"/>
    <property type="match status" value="1"/>
</dbReference>
<dbReference type="SUPFAM" id="SSF56645">
    <property type="entry name" value="Acyl-CoA dehydrogenase NM domain-like"/>
    <property type="match status" value="1"/>
</dbReference>
<dbReference type="STRING" id="1523247.SAMN05660464_4316"/>
<dbReference type="AlphaFoldDB" id="A0A1I5TA52"/>
<dbReference type="InterPro" id="IPR006091">
    <property type="entry name" value="Acyl-CoA_Oxase/DH_mid-dom"/>
</dbReference>
<proteinExistence type="inferred from homology"/>
<evidence type="ECO:0000313" key="10">
    <source>
        <dbReference type="Proteomes" id="UP000198857"/>
    </source>
</evidence>
<keyword evidence="3 5" id="KW-0285">Flavoprotein</keyword>
<dbReference type="GO" id="GO:0006635">
    <property type="term" value="P:fatty acid beta-oxidation"/>
    <property type="evidence" value="ECO:0007669"/>
    <property type="project" value="InterPro"/>
</dbReference>
<accession>A0A1I5TA52</accession>
<dbReference type="InterPro" id="IPR045008">
    <property type="entry name" value="ACX4-like"/>
</dbReference>
<keyword evidence="10" id="KW-1185">Reference proteome</keyword>
<dbReference type="GO" id="GO:0003995">
    <property type="term" value="F:acyl-CoA dehydrogenase activity"/>
    <property type="evidence" value="ECO:0007669"/>
    <property type="project" value="InterPro"/>
</dbReference>
<evidence type="ECO:0000259" key="6">
    <source>
        <dbReference type="Pfam" id="PF00441"/>
    </source>
</evidence>
<dbReference type="EMBL" id="FOWQ01000008">
    <property type="protein sequence ID" value="SFP79902.1"/>
    <property type="molecule type" value="Genomic_DNA"/>
</dbReference>
<evidence type="ECO:0000256" key="4">
    <source>
        <dbReference type="ARBA" id="ARBA00022827"/>
    </source>
</evidence>
<evidence type="ECO:0000259" key="8">
    <source>
        <dbReference type="Pfam" id="PF02771"/>
    </source>
</evidence>
<evidence type="ECO:0000256" key="2">
    <source>
        <dbReference type="ARBA" id="ARBA00009347"/>
    </source>
</evidence>
<reference evidence="10" key="1">
    <citation type="submission" date="2016-10" db="EMBL/GenBank/DDBJ databases">
        <authorList>
            <person name="Varghese N."/>
            <person name="Submissions S."/>
        </authorList>
    </citation>
    <scope>NUCLEOTIDE SEQUENCE [LARGE SCALE GENOMIC DNA]</scope>
    <source>
        <strain evidence="10">DSM 44208</strain>
    </source>
</reference>
<name>A0A1I5TA52_9ACTN</name>
<gene>
    <name evidence="9" type="ORF">SAMN05660464_4316</name>
</gene>
<dbReference type="Pfam" id="PF02771">
    <property type="entry name" value="Acyl-CoA_dh_N"/>
    <property type="match status" value="1"/>
</dbReference>
<comment type="cofactor">
    <cofactor evidence="1 5">
        <name>FAD</name>
        <dbReference type="ChEBI" id="CHEBI:57692"/>
    </cofactor>
</comment>
<dbReference type="InterPro" id="IPR009100">
    <property type="entry name" value="AcylCoA_DH/oxidase_NM_dom_sf"/>
</dbReference>
<keyword evidence="4 5" id="KW-0274">FAD</keyword>
<dbReference type="OrthoDB" id="9770681at2"/>
<comment type="similarity">
    <text evidence="2 5">Belongs to the acyl-CoA dehydrogenase family.</text>
</comment>
<dbReference type="InterPro" id="IPR046373">
    <property type="entry name" value="Acyl-CoA_Oxase/DH_mid-dom_sf"/>
</dbReference>
<dbReference type="PANTHER" id="PTHR43188">
    <property type="entry name" value="ACYL-COENZYME A OXIDASE"/>
    <property type="match status" value="1"/>
</dbReference>
<dbReference type="InterPro" id="IPR009075">
    <property type="entry name" value="AcylCo_DH/oxidase_C"/>
</dbReference>
<dbReference type="PANTHER" id="PTHR43188:SF1">
    <property type="entry name" value="ACYL-COA DEHYDROGENASE"/>
    <property type="match status" value="1"/>
</dbReference>
<evidence type="ECO:0000256" key="1">
    <source>
        <dbReference type="ARBA" id="ARBA00001974"/>
    </source>
</evidence>
<feature type="domain" description="Acyl-CoA dehydrogenase/oxidase C-terminal" evidence="6">
    <location>
        <begin position="239"/>
        <end position="382"/>
    </location>
</feature>
<dbReference type="InterPro" id="IPR037069">
    <property type="entry name" value="AcylCoA_DH/ox_N_sf"/>
</dbReference>
<protein>
    <submittedName>
        <fullName evidence="9">Glutaryl-CoA dehydrogenase</fullName>
    </submittedName>
</protein>
<dbReference type="InterPro" id="IPR036250">
    <property type="entry name" value="AcylCo_DH-like_C"/>
</dbReference>
<dbReference type="InterPro" id="IPR013786">
    <property type="entry name" value="AcylCoA_DH/ox_N"/>
</dbReference>
<evidence type="ECO:0000256" key="3">
    <source>
        <dbReference type="ARBA" id="ARBA00022630"/>
    </source>
</evidence>
<dbReference type="Gene3D" id="1.10.540.10">
    <property type="entry name" value="Acyl-CoA dehydrogenase/oxidase, N-terminal domain"/>
    <property type="match status" value="1"/>
</dbReference>
<evidence type="ECO:0000256" key="5">
    <source>
        <dbReference type="RuleBase" id="RU362125"/>
    </source>
</evidence>
<dbReference type="PROSITE" id="PS00073">
    <property type="entry name" value="ACYL_COA_DH_2"/>
    <property type="match status" value="1"/>
</dbReference>
<feature type="domain" description="Acyl-CoA oxidase/dehydrogenase middle" evidence="7">
    <location>
        <begin position="132"/>
        <end position="221"/>
    </location>
</feature>
<evidence type="ECO:0000259" key="7">
    <source>
        <dbReference type="Pfam" id="PF02770"/>
    </source>
</evidence>
<sequence>MTEPSSPDFYALEDLLTPEEVAVRDRVRKWCDTEVLPRINDYWERAEFPFELVPGFAELGIAGGTVQGYGSPGMSAVAAGLVAAELARADGSVGTFNGVHSFLAMQSIAMLGSEEQKERYLPAMARMEKIGAFGLTEPRHGSDAVALETRARRDGDVFVLDGQKKWIGNGTIADHVIIWARDEEGAVGGYVVDKGTPGFTATVMTGKTALRAVWQAEITLEGARVPAENKLANCRSFKDVSTVLDRTRYTVAWRALGVATSAYELALAHCLQREQFGQPIAGYQLVQEKLATMLAEITTMQLMCWRLSSLADAGRMTAAMASLAKRHCCATARRIVADARDLFGGDGILLEHHIARHHADIEAIYTFEGTDHVQALIIGREITGHSAISGRRR</sequence>